<evidence type="ECO:0000259" key="14">
    <source>
        <dbReference type="PROSITE" id="PS50929"/>
    </source>
</evidence>
<dbReference type="PROSITE" id="PS50929">
    <property type="entry name" value="ABC_TM1F"/>
    <property type="match status" value="2"/>
</dbReference>
<dbReference type="CDD" id="cd18578">
    <property type="entry name" value="ABC_6TM_Pgp_ABCB1_D2_like"/>
    <property type="match status" value="1"/>
</dbReference>
<dbReference type="Pfam" id="PF00005">
    <property type="entry name" value="ABC_tran"/>
    <property type="match status" value="2"/>
</dbReference>
<protein>
    <submittedName>
        <fullName evidence="15">Leptomycin B resistance protein pmd1</fullName>
    </submittedName>
</protein>
<evidence type="ECO:0000256" key="4">
    <source>
        <dbReference type="ARBA" id="ARBA00022692"/>
    </source>
</evidence>
<feature type="transmembrane region" description="Helical" evidence="12">
    <location>
        <begin position="175"/>
        <end position="193"/>
    </location>
</feature>
<evidence type="ECO:0000256" key="11">
    <source>
        <dbReference type="SAM" id="MobiDB-lite"/>
    </source>
</evidence>
<dbReference type="GO" id="GO:0005743">
    <property type="term" value="C:mitochondrial inner membrane"/>
    <property type="evidence" value="ECO:0007669"/>
    <property type="project" value="TreeGrafter"/>
</dbReference>
<evidence type="ECO:0000256" key="9">
    <source>
        <dbReference type="ARBA" id="ARBA00023136"/>
    </source>
</evidence>
<evidence type="ECO:0000256" key="5">
    <source>
        <dbReference type="ARBA" id="ARBA00022737"/>
    </source>
</evidence>
<dbReference type="InterPro" id="IPR017871">
    <property type="entry name" value="ABC_transporter-like_CS"/>
</dbReference>
<evidence type="ECO:0000256" key="1">
    <source>
        <dbReference type="ARBA" id="ARBA00004141"/>
    </source>
</evidence>
<dbReference type="CDD" id="cd18577">
    <property type="entry name" value="ABC_6TM_Pgp_ABCB1_D1_like"/>
    <property type="match status" value="1"/>
</dbReference>
<feature type="transmembrane region" description="Helical" evidence="12">
    <location>
        <begin position="49"/>
        <end position="80"/>
    </location>
</feature>
<dbReference type="SMART" id="SM00382">
    <property type="entry name" value="AAA"/>
    <property type="match status" value="2"/>
</dbReference>
<keyword evidence="8 12" id="KW-1133">Transmembrane helix</keyword>
<accession>A0A0L0N127</accession>
<dbReference type="PANTHER" id="PTHR43394">
    <property type="entry name" value="ATP-DEPENDENT PERMEASE MDL1, MITOCHONDRIAL"/>
    <property type="match status" value="1"/>
</dbReference>
<name>A0A0L0N127_TOLOC</name>
<dbReference type="GO" id="GO:0015421">
    <property type="term" value="F:ABC-type oligopeptide transporter activity"/>
    <property type="evidence" value="ECO:0007669"/>
    <property type="project" value="TreeGrafter"/>
</dbReference>
<feature type="compositionally biased region" description="Basic and acidic residues" evidence="11">
    <location>
        <begin position="637"/>
        <end position="654"/>
    </location>
</feature>
<feature type="domain" description="ABC transmembrane type-1" evidence="14">
    <location>
        <begin position="53"/>
        <end position="342"/>
    </location>
</feature>
<dbReference type="SUPFAM" id="SSF52540">
    <property type="entry name" value="P-loop containing nucleoside triphosphate hydrolases"/>
    <property type="match status" value="2"/>
</dbReference>
<feature type="region of interest" description="Disordered" evidence="11">
    <location>
        <begin position="634"/>
        <end position="673"/>
    </location>
</feature>
<feature type="transmembrane region" description="Helical" evidence="12">
    <location>
        <begin position="734"/>
        <end position="761"/>
    </location>
</feature>
<comment type="similarity">
    <text evidence="2">Belongs to the ABC transporter superfamily. ABCB family. Multidrug resistance exporter (TC 3.A.1.201) subfamily.</text>
</comment>
<dbReference type="SUPFAM" id="SSF90123">
    <property type="entry name" value="ABC transporter transmembrane region"/>
    <property type="match status" value="2"/>
</dbReference>
<dbReference type="Proteomes" id="UP000036947">
    <property type="component" value="Unassembled WGS sequence"/>
</dbReference>
<evidence type="ECO:0000256" key="10">
    <source>
        <dbReference type="ARBA" id="ARBA00023180"/>
    </source>
</evidence>
<dbReference type="InterPro" id="IPR003593">
    <property type="entry name" value="AAA+_ATPase"/>
</dbReference>
<dbReference type="InterPro" id="IPR036640">
    <property type="entry name" value="ABC1_TM_sf"/>
</dbReference>
<comment type="caution">
    <text evidence="15">The sequence shown here is derived from an EMBL/GenBank/DDBJ whole genome shotgun (WGS) entry which is preliminary data.</text>
</comment>
<evidence type="ECO:0000313" key="16">
    <source>
        <dbReference type="Proteomes" id="UP000036947"/>
    </source>
</evidence>
<evidence type="ECO:0000313" key="15">
    <source>
        <dbReference type="EMBL" id="KND87719.1"/>
    </source>
</evidence>
<feature type="domain" description="ABC transporter" evidence="13">
    <location>
        <begin position="380"/>
        <end position="627"/>
    </location>
</feature>
<keyword evidence="3" id="KW-0813">Transport</keyword>
<dbReference type="STRING" id="1163406.A0A0L0N127"/>
<sequence length="1260" mass="135755">MDDEKPNDSNFNPLGLDEGELVRLSSQVEIPQSSSGYLDLYRHADSVDLLVMALSAVVAAGAGATMPLMTLVLGSLVGNFSDLTNQSNVESFVDDVNNLILYFVYIAVGTLVLTSLFVLGFTWTGERITKRLRSTYFEALLRQNIAFLDALGAGEAATRITTDLNIVQDGISQKVGLAISGLSAFFAALAITFARSWRLALVMLCLPVAVTTWMAVLGLSMKKSQRVSTDLYSTTATFAEEAISSLRNVAAYGLQRRFVKKYEASLVPAAKADFKAKYLMGLFVGGLMGMMLGAFALACWAGSRLMPTGNITISQVVTVMFASMIAGVSFGQVAPHLQAFGAAGAASNRIFVTIERQPTAAGLHSSPGQAIKLDQLRGHIQFDGVKLVYPSRISQLVLEDFSLDVPAGKTTAIVGPSGAGKSSILYLLLGFYLPLRGRLLIDGHEMQDMDPRWLRSKTRVVSQESFLFNTTVFENIAFGLVGTCHEESDSAMKAKLVEEAAKGANAHSFICQLPQGYQTLVGEFGGLLSGGQRQRIAIARAVVSDPKLLLLDEPTAALDAKSESFVQDALNTLGSSNGRTTIVITHRLSTVRHADKIVVMERGSITEEGTHEELLAKCGTYACLVTAQTLQGEADASEDKDCDPSDEKDHEVRTSLRPQSSVAPIEQPQRKAQSSTSQLVKFLLRLNRPERSLLILGMVGTVFSGLAYPITGILFGNMILALSDPSLTLGGYGIGFWAGMQFLTAWVVFFGYVMQSVPLALASSRLIVRARSVAFAAILRQDNMFFAKPGNSSASLTAFLAQQANQLNGLSGTILGALFNSLFAVVAGFVVAISFGWKLGLVAASTMPLIFATGYARFRILTDLEKKSLQDTQTASTVSEAVRGIRTIAALGLEDMVATRYSIQLSNEFRTGLAKSLLLSVLYGTSQSVVTFCTALIFWYGGAKMLPTGEYSVQKFLICFVSTIYSAQSAGGIFSYAPDVAGAQEATEKLKMLIETVPEIDVEAETGESACGLTGDVAIRNVDFAYPSSEGRTSLVLQNVSLTAAFGHFVALVGASGSGKSSVLNLLERLYDPRSGQILADQMDIREYKLQEYRKQLAIVEQDAVLYSGTIRENIVSDTETAGEEDIERSCRDANIWEFVESLPEGLNTLVGPRGNQVSGGQRQRLAIARALLRNPKVLLLDEATSALDSHSEAVVQRALAAAAVGRTTIAVAHRLSSIVHADRIYVFDNGVVVEQGTHTELVAKQGRYWEYVAMQSLDR</sequence>
<gene>
    <name evidence="15" type="ORF">TOPH_07643</name>
</gene>
<feature type="transmembrane region" description="Helical" evidence="12">
    <location>
        <begin position="693"/>
        <end position="722"/>
    </location>
</feature>
<dbReference type="PANTHER" id="PTHR43394:SF11">
    <property type="entry name" value="ATP-BINDING CASSETTE TRANSPORTER"/>
    <property type="match status" value="1"/>
</dbReference>
<feature type="domain" description="ABC transmembrane type-1" evidence="14">
    <location>
        <begin position="695"/>
        <end position="982"/>
    </location>
</feature>
<feature type="transmembrane region" description="Helical" evidence="12">
    <location>
        <begin position="278"/>
        <end position="303"/>
    </location>
</feature>
<feature type="transmembrane region" description="Helical" evidence="12">
    <location>
        <begin position="100"/>
        <end position="123"/>
    </location>
</feature>
<feature type="transmembrane region" description="Helical" evidence="12">
    <location>
        <begin position="199"/>
        <end position="219"/>
    </location>
</feature>
<dbReference type="FunFam" id="3.40.50.300:FF:000967">
    <property type="entry name" value="ABC multidrug transporter mdr4"/>
    <property type="match status" value="1"/>
</dbReference>
<dbReference type="PROSITE" id="PS50893">
    <property type="entry name" value="ABC_TRANSPORTER_2"/>
    <property type="match status" value="2"/>
</dbReference>
<dbReference type="PROSITE" id="PS00211">
    <property type="entry name" value="ABC_TRANSPORTER_1"/>
    <property type="match status" value="2"/>
</dbReference>
<dbReference type="Gene3D" id="1.20.1560.10">
    <property type="entry name" value="ABC transporter type 1, transmembrane domain"/>
    <property type="match status" value="1"/>
</dbReference>
<proteinExistence type="inferred from homology"/>
<comment type="subcellular location">
    <subcellularLocation>
        <location evidence="1">Membrane</location>
        <topology evidence="1">Multi-pass membrane protein</topology>
    </subcellularLocation>
</comment>
<dbReference type="GO" id="GO:0016887">
    <property type="term" value="F:ATP hydrolysis activity"/>
    <property type="evidence" value="ECO:0007669"/>
    <property type="project" value="InterPro"/>
</dbReference>
<dbReference type="GO" id="GO:0005524">
    <property type="term" value="F:ATP binding"/>
    <property type="evidence" value="ECO:0007669"/>
    <property type="project" value="UniProtKB-KW"/>
</dbReference>
<dbReference type="EMBL" id="LFRF01000033">
    <property type="protein sequence ID" value="KND87719.1"/>
    <property type="molecule type" value="Genomic_DNA"/>
</dbReference>
<dbReference type="FunFam" id="3.40.50.300:FF:000240">
    <property type="entry name" value="ABC transporter B family member 20"/>
    <property type="match status" value="1"/>
</dbReference>
<keyword evidence="7" id="KW-0067">ATP-binding</keyword>
<feature type="transmembrane region" description="Helical" evidence="12">
    <location>
        <begin position="917"/>
        <end position="940"/>
    </location>
</feature>
<evidence type="ECO:0000256" key="8">
    <source>
        <dbReference type="ARBA" id="ARBA00022989"/>
    </source>
</evidence>
<dbReference type="OrthoDB" id="6500128at2759"/>
<keyword evidence="4 12" id="KW-0812">Transmembrane</keyword>
<dbReference type="InterPro" id="IPR011527">
    <property type="entry name" value="ABC1_TM_dom"/>
</dbReference>
<dbReference type="AlphaFoldDB" id="A0A0L0N127"/>
<evidence type="ECO:0000256" key="12">
    <source>
        <dbReference type="SAM" id="Phobius"/>
    </source>
</evidence>
<evidence type="ECO:0000256" key="6">
    <source>
        <dbReference type="ARBA" id="ARBA00022741"/>
    </source>
</evidence>
<evidence type="ECO:0000256" key="3">
    <source>
        <dbReference type="ARBA" id="ARBA00022448"/>
    </source>
</evidence>
<dbReference type="InterPro" id="IPR003439">
    <property type="entry name" value="ABC_transporter-like_ATP-bd"/>
</dbReference>
<feature type="transmembrane region" description="Helical" evidence="12">
    <location>
        <begin position="814"/>
        <end position="833"/>
    </location>
</feature>
<feature type="domain" description="ABC transporter" evidence="13">
    <location>
        <begin position="1019"/>
        <end position="1255"/>
    </location>
</feature>
<dbReference type="Pfam" id="PF00664">
    <property type="entry name" value="ABC_membrane"/>
    <property type="match status" value="2"/>
</dbReference>
<keyword evidence="10" id="KW-0325">Glycoprotein</keyword>
<keyword evidence="9 12" id="KW-0472">Membrane</keyword>
<evidence type="ECO:0000256" key="2">
    <source>
        <dbReference type="ARBA" id="ARBA00007577"/>
    </source>
</evidence>
<dbReference type="GO" id="GO:0090374">
    <property type="term" value="P:oligopeptide export from mitochondrion"/>
    <property type="evidence" value="ECO:0007669"/>
    <property type="project" value="TreeGrafter"/>
</dbReference>
<organism evidence="15 16">
    <name type="scientific">Tolypocladium ophioglossoides (strain CBS 100239)</name>
    <name type="common">Snaketongue truffleclub</name>
    <name type="synonym">Elaphocordyceps ophioglossoides</name>
    <dbReference type="NCBI Taxonomy" id="1163406"/>
    <lineage>
        <taxon>Eukaryota</taxon>
        <taxon>Fungi</taxon>
        <taxon>Dikarya</taxon>
        <taxon>Ascomycota</taxon>
        <taxon>Pezizomycotina</taxon>
        <taxon>Sordariomycetes</taxon>
        <taxon>Hypocreomycetidae</taxon>
        <taxon>Hypocreales</taxon>
        <taxon>Ophiocordycipitaceae</taxon>
        <taxon>Tolypocladium</taxon>
    </lineage>
</organism>
<dbReference type="Gene3D" id="3.40.50.300">
    <property type="entry name" value="P-loop containing nucleotide triphosphate hydrolases"/>
    <property type="match status" value="2"/>
</dbReference>
<dbReference type="InterPro" id="IPR027417">
    <property type="entry name" value="P-loop_NTPase"/>
</dbReference>
<keyword evidence="16" id="KW-1185">Reference proteome</keyword>
<keyword evidence="6" id="KW-0547">Nucleotide-binding</keyword>
<evidence type="ECO:0000259" key="13">
    <source>
        <dbReference type="PROSITE" id="PS50893"/>
    </source>
</evidence>
<feature type="transmembrane region" description="Helical" evidence="12">
    <location>
        <begin position="839"/>
        <end position="858"/>
    </location>
</feature>
<evidence type="ECO:0000256" key="7">
    <source>
        <dbReference type="ARBA" id="ARBA00022840"/>
    </source>
</evidence>
<reference evidence="15 16" key="1">
    <citation type="journal article" date="2015" name="BMC Genomics">
        <title>The genome of the truffle-parasite Tolypocladium ophioglossoides and the evolution of antifungal peptaibiotics.</title>
        <authorList>
            <person name="Quandt C.A."/>
            <person name="Bushley K.E."/>
            <person name="Spatafora J.W."/>
        </authorList>
    </citation>
    <scope>NUCLEOTIDE SEQUENCE [LARGE SCALE GENOMIC DNA]</scope>
    <source>
        <strain evidence="15 16">CBS 100239</strain>
    </source>
</reference>
<dbReference type="InterPro" id="IPR039421">
    <property type="entry name" value="Type_1_exporter"/>
</dbReference>
<feature type="transmembrane region" description="Helical" evidence="12">
    <location>
        <begin position="309"/>
        <end position="330"/>
    </location>
</feature>
<keyword evidence="5" id="KW-0677">Repeat</keyword>